<reference evidence="1 2" key="1">
    <citation type="journal article" date="2014" name="ISME J.">
        <title>Ecophysiology of Thioploca ingrica as revealed by the complete genome sequence supplemented with proteomic evidence.</title>
        <authorList>
            <person name="Kojima H."/>
            <person name="Ogura Y."/>
            <person name="Yamamoto N."/>
            <person name="Togashi T."/>
            <person name="Mori H."/>
            <person name="Watanabe T."/>
            <person name="Nemoto F."/>
            <person name="Kurokawa K."/>
            <person name="Hayashi T."/>
            <person name="Fukui M."/>
        </authorList>
    </citation>
    <scope>NUCLEOTIDE SEQUENCE [LARGE SCALE GENOMIC DNA]</scope>
</reference>
<evidence type="ECO:0000313" key="1">
    <source>
        <dbReference type="EMBL" id="BAP58198.1"/>
    </source>
</evidence>
<dbReference type="KEGG" id="tig:THII_3901"/>
<sequence>MKITAIGVNAAFSTGEYEKVITEKDAYDLLLKILNSPDSTTLSTDAIKVRLAQLSRIRYNPRWQSNFLLEFDMPSKRNGQSPYRLLLDVGGDVRHALKALELSSSDIDGIYISHPHNDHIGGMEYMGLTTLFNPFYTVAKKRWLGDDFIANKLFHEEKTWGTPPGSTKPDLFIHKKVLEPLRRALGPGLDTVQGVPDVSLETYFEVHLVGKQEDGTTITHLFEDGKETWKMKPIFAMHVFSSSEEMPSYGISLQHSTGYHILMPTDIQYMIPAQLEMHYKRADRIYMDCETSPIPSGVHPHISDLINYLDPAIQKKCLLYHYDNYPQVPEGMFYGILKAGDWHTYPDK</sequence>
<proteinExistence type="predicted"/>
<dbReference type="HOGENOM" id="CLU_796778_0_0_6"/>
<keyword evidence="2" id="KW-1185">Reference proteome</keyword>
<dbReference type="Proteomes" id="UP000031623">
    <property type="component" value="Chromosome"/>
</dbReference>
<evidence type="ECO:0000313" key="2">
    <source>
        <dbReference type="Proteomes" id="UP000031623"/>
    </source>
</evidence>
<dbReference type="InterPro" id="IPR036866">
    <property type="entry name" value="RibonucZ/Hydroxyglut_hydro"/>
</dbReference>
<keyword evidence="1" id="KW-0378">Hydrolase</keyword>
<organism evidence="1 2">
    <name type="scientific">Thioploca ingrica</name>
    <dbReference type="NCBI Taxonomy" id="40754"/>
    <lineage>
        <taxon>Bacteria</taxon>
        <taxon>Pseudomonadati</taxon>
        <taxon>Pseudomonadota</taxon>
        <taxon>Gammaproteobacteria</taxon>
        <taxon>Thiotrichales</taxon>
        <taxon>Thiotrichaceae</taxon>
        <taxon>Thioploca</taxon>
    </lineage>
</organism>
<accession>A0A090AIG6</accession>
<dbReference type="AlphaFoldDB" id="A0A090AIG6"/>
<dbReference type="SUPFAM" id="SSF56281">
    <property type="entry name" value="Metallo-hydrolase/oxidoreductase"/>
    <property type="match status" value="1"/>
</dbReference>
<gene>
    <name evidence="1" type="ORF">THII_3901</name>
</gene>
<dbReference type="STRING" id="40754.THII_3901"/>
<dbReference type="OrthoDB" id="9803916at2"/>
<dbReference type="GO" id="GO:0016787">
    <property type="term" value="F:hydrolase activity"/>
    <property type="evidence" value="ECO:0007669"/>
    <property type="project" value="UniProtKB-KW"/>
</dbReference>
<dbReference type="Gene3D" id="3.60.15.10">
    <property type="entry name" value="Ribonuclease Z/Hydroxyacylglutathione hydrolase-like"/>
    <property type="match status" value="1"/>
</dbReference>
<name>A0A090AIG6_9GAMM</name>
<dbReference type="Pfam" id="PF23023">
    <property type="entry name" value="Anti-Pycsar_Apyc1"/>
    <property type="match status" value="2"/>
</dbReference>
<protein>
    <submittedName>
        <fullName evidence="1">Metal-dependent hydrolase, beta-lactamase superfamily III</fullName>
    </submittedName>
</protein>
<dbReference type="EMBL" id="AP014633">
    <property type="protein sequence ID" value="BAP58198.1"/>
    <property type="molecule type" value="Genomic_DNA"/>
</dbReference>